<dbReference type="Proteomes" id="UP001642484">
    <property type="component" value="Unassembled WGS sequence"/>
</dbReference>
<accession>A0ABP0Q4C5</accession>
<sequence length="178" mass="19560">MCKEVASILTFAYWSWYDASHELPAPTGVPDRSCSMILRLCALQVLQAWSDLSMRSSRSLRVLAPGCSTRHRRGVVHQCHNPRPALPLFQRDWFSRLCTVGGLVDSSQALLAFQAQHASRDMTERRARLSAKSSAAPADHLSGSLGDFGNQGNSLLLSLEEGVKPTTMSDDLKGEMES</sequence>
<organism evidence="2 3">
    <name type="scientific">Durusdinium trenchii</name>
    <dbReference type="NCBI Taxonomy" id="1381693"/>
    <lineage>
        <taxon>Eukaryota</taxon>
        <taxon>Sar</taxon>
        <taxon>Alveolata</taxon>
        <taxon>Dinophyceae</taxon>
        <taxon>Suessiales</taxon>
        <taxon>Symbiodiniaceae</taxon>
        <taxon>Durusdinium</taxon>
    </lineage>
</organism>
<proteinExistence type="predicted"/>
<reference evidence="2 3" key="1">
    <citation type="submission" date="2024-02" db="EMBL/GenBank/DDBJ databases">
        <authorList>
            <person name="Chen Y."/>
            <person name="Shah S."/>
            <person name="Dougan E. K."/>
            <person name="Thang M."/>
            <person name="Chan C."/>
        </authorList>
    </citation>
    <scope>NUCLEOTIDE SEQUENCE [LARGE SCALE GENOMIC DNA]</scope>
</reference>
<feature type="region of interest" description="Disordered" evidence="1">
    <location>
        <begin position="159"/>
        <end position="178"/>
    </location>
</feature>
<protein>
    <submittedName>
        <fullName evidence="2">Uncharacterized protein</fullName>
    </submittedName>
</protein>
<keyword evidence="3" id="KW-1185">Reference proteome</keyword>
<evidence type="ECO:0000313" key="3">
    <source>
        <dbReference type="Proteomes" id="UP001642484"/>
    </source>
</evidence>
<name>A0ABP0Q4C5_9DINO</name>
<evidence type="ECO:0000313" key="2">
    <source>
        <dbReference type="EMBL" id="CAK9082891.1"/>
    </source>
</evidence>
<gene>
    <name evidence="2" type="ORF">CCMP2556_LOCUS40461</name>
</gene>
<comment type="caution">
    <text evidence="2">The sequence shown here is derived from an EMBL/GenBank/DDBJ whole genome shotgun (WGS) entry which is preliminary data.</text>
</comment>
<dbReference type="EMBL" id="CAXAMN010023979">
    <property type="protein sequence ID" value="CAK9082891.1"/>
    <property type="molecule type" value="Genomic_DNA"/>
</dbReference>
<evidence type="ECO:0000256" key="1">
    <source>
        <dbReference type="SAM" id="MobiDB-lite"/>
    </source>
</evidence>